<feature type="compositionally biased region" description="Polar residues" evidence="1">
    <location>
        <begin position="136"/>
        <end position="149"/>
    </location>
</feature>
<dbReference type="AlphaFoldDB" id="A0A9P5YT31"/>
<gene>
    <name evidence="3" type="ORF">BDN70DRAFT_958780</name>
</gene>
<evidence type="ECO:0000259" key="2">
    <source>
        <dbReference type="PROSITE" id="PS00028"/>
    </source>
</evidence>
<dbReference type="InterPro" id="IPR022357">
    <property type="entry name" value="MIP_CS"/>
</dbReference>
<feature type="region of interest" description="Disordered" evidence="1">
    <location>
        <begin position="96"/>
        <end position="150"/>
    </location>
</feature>
<feature type="compositionally biased region" description="Polar residues" evidence="1">
    <location>
        <begin position="96"/>
        <end position="108"/>
    </location>
</feature>
<protein>
    <recommendedName>
        <fullName evidence="2">C2H2-type domain-containing protein</fullName>
    </recommendedName>
</protein>
<sequence>MSKSHGALVQGTHVKGRVKCPLPHCPQTLSRDADIKRHLKKVHKMSLNGSPIIEPNLACEMNGCSQDYTNVENLNTHMEDVHHICLRKRCSRSKCSNYPKQLPTNNTAKGGKFTDPVASNAALKKRKRSSDDSQDVRATQSSQHLNPTISIAKRRKTSEFVFVPAIAQNESSESSHRVGTLSQAGPSTLPAPSFPGSSPYIPVSFEPTQAEPTMCAPTDNFHDPSLFNWAHCYPNPTLHPSSYPTTSRSSGIPSSNRLASRMRRNPIIPASVLAQSMGNSCVEPISSTTRGRGRRVMQAPPPNTLHDEVGCHRSDAYNQNTRYAPYTPYQPNLSQYAFAQPVGTYNTGNSYHHSGAPGPQMSSYVLQSYSSFSNTPIYSSATASSSSSSYSLSQNPTSTPQISFYDNASLPSSLSSYPSYPNLSSTTQPYNYANHILPPKDPKYNYGIDYAQQMPAQPVVQPVPAYQGLADFPRVWPSAVTPAHSLPVPLRNTSPDTSSCAFNDNAFPFLSPVLQSLSSSPKKMVEPLLPELETTTPECLSEPASIAGPPATSALDDCSDPSDNGCAEEQIPDYFSGVDLDAPALEWAMWDPSTADYFDYGLGL</sequence>
<feature type="region of interest" description="Disordered" evidence="1">
    <location>
        <begin position="284"/>
        <end position="310"/>
    </location>
</feature>
<proteinExistence type="predicted"/>
<feature type="region of interest" description="Disordered" evidence="1">
    <location>
        <begin position="169"/>
        <end position="203"/>
    </location>
</feature>
<evidence type="ECO:0000313" key="3">
    <source>
        <dbReference type="EMBL" id="KAF9474949.1"/>
    </source>
</evidence>
<accession>A0A9P5YT31</accession>
<dbReference type="Proteomes" id="UP000807469">
    <property type="component" value="Unassembled WGS sequence"/>
</dbReference>
<feature type="domain" description="C2H2-type" evidence="2">
    <location>
        <begin position="20"/>
        <end position="43"/>
    </location>
</feature>
<evidence type="ECO:0000256" key="1">
    <source>
        <dbReference type="SAM" id="MobiDB-lite"/>
    </source>
</evidence>
<dbReference type="PROSITE" id="PS00028">
    <property type="entry name" value="ZINC_FINGER_C2H2_1"/>
    <property type="match status" value="1"/>
</dbReference>
<organism evidence="3 4">
    <name type="scientific">Pholiota conissans</name>
    <dbReference type="NCBI Taxonomy" id="109636"/>
    <lineage>
        <taxon>Eukaryota</taxon>
        <taxon>Fungi</taxon>
        <taxon>Dikarya</taxon>
        <taxon>Basidiomycota</taxon>
        <taxon>Agaricomycotina</taxon>
        <taxon>Agaricomycetes</taxon>
        <taxon>Agaricomycetidae</taxon>
        <taxon>Agaricales</taxon>
        <taxon>Agaricineae</taxon>
        <taxon>Strophariaceae</taxon>
        <taxon>Pholiota</taxon>
    </lineage>
</organism>
<name>A0A9P5YT31_9AGAR</name>
<evidence type="ECO:0000313" key="4">
    <source>
        <dbReference type="Proteomes" id="UP000807469"/>
    </source>
</evidence>
<reference evidence="3" key="1">
    <citation type="submission" date="2020-11" db="EMBL/GenBank/DDBJ databases">
        <authorList>
            <consortium name="DOE Joint Genome Institute"/>
            <person name="Ahrendt S."/>
            <person name="Riley R."/>
            <person name="Andreopoulos W."/>
            <person name="Labutti K."/>
            <person name="Pangilinan J."/>
            <person name="Ruiz-Duenas F.J."/>
            <person name="Barrasa J.M."/>
            <person name="Sanchez-Garcia M."/>
            <person name="Camarero S."/>
            <person name="Miyauchi S."/>
            <person name="Serrano A."/>
            <person name="Linde D."/>
            <person name="Babiker R."/>
            <person name="Drula E."/>
            <person name="Ayuso-Fernandez I."/>
            <person name="Pacheco R."/>
            <person name="Padilla G."/>
            <person name="Ferreira P."/>
            <person name="Barriuso J."/>
            <person name="Kellner H."/>
            <person name="Castanera R."/>
            <person name="Alfaro M."/>
            <person name="Ramirez L."/>
            <person name="Pisabarro A.G."/>
            <person name="Kuo A."/>
            <person name="Tritt A."/>
            <person name="Lipzen A."/>
            <person name="He G."/>
            <person name="Yan M."/>
            <person name="Ng V."/>
            <person name="Cullen D."/>
            <person name="Martin F."/>
            <person name="Rosso M.-N."/>
            <person name="Henrissat B."/>
            <person name="Hibbett D."/>
            <person name="Martinez A.T."/>
            <person name="Grigoriev I.V."/>
        </authorList>
    </citation>
    <scope>NUCLEOTIDE SEQUENCE</scope>
    <source>
        <strain evidence="3">CIRM-BRFM 674</strain>
    </source>
</reference>
<keyword evidence="4" id="KW-1185">Reference proteome</keyword>
<dbReference type="PROSITE" id="PS00221">
    <property type="entry name" value="MIP"/>
    <property type="match status" value="1"/>
</dbReference>
<dbReference type="InterPro" id="IPR013087">
    <property type="entry name" value="Znf_C2H2_type"/>
</dbReference>
<dbReference type="SMART" id="SM00355">
    <property type="entry name" value="ZnF_C2H2"/>
    <property type="match status" value="2"/>
</dbReference>
<comment type="caution">
    <text evidence="3">The sequence shown here is derived from an EMBL/GenBank/DDBJ whole genome shotgun (WGS) entry which is preliminary data.</text>
</comment>
<dbReference type="EMBL" id="MU155354">
    <property type="protein sequence ID" value="KAF9474949.1"/>
    <property type="molecule type" value="Genomic_DNA"/>
</dbReference>